<dbReference type="STRING" id="1036808.A0A0C2ZYC0"/>
<evidence type="ECO:0000313" key="2">
    <source>
        <dbReference type="Proteomes" id="UP000053989"/>
    </source>
</evidence>
<dbReference type="InParanoid" id="A0A0C2ZYC0"/>
<protein>
    <submittedName>
        <fullName evidence="1">Uncharacterized protein</fullName>
    </submittedName>
</protein>
<keyword evidence="2" id="KW-1185">Reference proteome</keyword>
<dbReference type="OrthoDB" id="3187773at2759"/>
<dbReference type="AlphaFoldDB" id="A0A0C2ZYC0"/>
<reference evidence="2" key="2">
    <citation type="submission" date="2015-01" db="EMBL/GenBank/DDBJ databases">
        <title>Evolutionary Origins and Diversification of the Mycorrhizal Mutualists.</title>
        <authorList>
            <consortium name="DOE Joint Genome Institute"/>
            <consortium name="Mycorrhizal Genomics Consortium"/>
            <person name="Kohler A."/>
            <person name="Kuo A."/>
            <person name="Nagy L.G."/>
            <person name="Floudas D."/>
            <person name="Copeland A."/>
            <person name="Barry K.W."/>
            <person name="Cichocki N."/>
            <person name="Veneault-Fourrey C."/>
            <person name="LaButti K."/>
            <person name="Lindquist E.A."/>
            <person name="Lipzen A."/>
            <person name="Lundell T."/>
            <person name="Morin E."/>
            <person name="Murat C."/>
            <person name="Riley R."/>
            <person name="Ohm R."/>
            <person name="Sun H."/>
            <person name="Tunlid A."/>
            <person name="Henrissat B."/>
            <person name="Grigoriev I.V."/>
            <person name="Hibbett D.S."/>
            <person name="Martin F."/>
        </authorList>
    </citation>
    <scope>NUCLEOTIDE SEQUENCE [LARGE SCALE GENOMIC DNA]</scope>
    <source>
        <strain evidence="2">Foug A</strain>
    </source>
</reference>
<dbReference type="HOGENOM" id="CLU_006344_16_0_1"/>
<proteinExistence type="predicted"/>
<name>A0A0C2ZYC0_9AGAM</name>
<evidence type="ECO:0000313" key="1">
    <source>
        <dbReference type="EMBL" id="KIM57457.1"/>
    </source>
</evidence>
<gene>
    <name evidence="1" type="ORF">SCLCIDRAFT_130434</name>
</gene>
<reference evidence="1 2" key="1">
    <citation type="submission" date="2014-04" db="EMBL/GenBank/DDBJ databases">
        <authorList>
            <consortium name="DOE Joint Genome Institute"/>
            <person name="Kuo A."/>
            <person name="Kohler A."/>
            <person name="Nagy L.G."/>
            <person name="Floudas D."/>
            <person name="Copeland A."/>
            <person name="Barry K.W."/>
            <person name="Cichocki N."/>
            <person name="Veneault-Fourrey C."/>
            <person name="LaButti K."/>
            <person name="Lindquist E.A."/>
            <person name="Lipzen A."/>
            <person name="Lundell T."/>
            <person name="Morin E."/>
            <person name="Murat C."/>
            <person name="Sun H."/>
            <person name="Tunlid A."/>
            <person name="Henrissat B."/>
            <person name="Grigoriev I.V."/>
            <person name="Hibbett D.S."/>
            <person name="Martin F."/>
            <person name="Nordberg H.P."/>
            <person name="Cantor M.N."/>
            <person name="Hua S.X."/>
        </authorList>
    </citation>
    <scope>NUCLEOTIDE SEQUENCE [LARGE SCALE GENOMIC DNA]</scope>
    <source>
        <strain evidence="1 2">Foug A</strain>
    </source>
</reference>
<organism evidence="1 2">
    <name type="scientific">Scleroderma citrinum Foug A</name>
    <dbReference type="NCBI Taxonomy" id="1036808"/>
    <lineage>
        <taxon>Eukaryota</taxon>
        <taxon>Fungi</taxon>
        <taxon>Dikarya</taxon>
        <taxon>Basidiomycota</taxon>
        <taxon>Agaricomycotina</taxon>
        <taxon>Agaricomycetes</taxon>
        <taxon>Agaricomycetidae</taxon>
        <taxon>Boletales</taxon>
        <taxon>Sclerodermatineae</taxon>
        <taxon>Sclerodermataceae</taxon>
        <taxon>Scleroderma</taxon>
    </lineage>
</organism>
<accession>A0A0C2ZYC0</accession>
<sequence length="144" mass="16478">MQCQRIHANSSWQNGAPCYDCVFVEKDPSLAGFHGLFVAQVMLFFSFSYHNVFYPCALVQWFDVIGEDPCPHTGMWMVEPEFDEDDDRVVSVIHLDSIMRPAHLIGIYGRDPLPPDLEPTDSLSTFAAFYVNKFSDYHAFQLAF</sequence>
<dbReference type="EMBL" id="KN822100">
    <property type="protein sequence ID" value="KIM57457.1"/>
    <property type="molecule type" value="Genomic_DNA"/>
</dbReference>
<dbReference type="Proteomes" id="UP000053989">
    <property type="component" value="Unassembled WGS sequence"/>
</dbReference>